<evidence type="ECO:0000313" key="3">
    <source>
        <dbReference type="Proteomes" id="UP000194457"/>
    </source>
</evidence>
<dbReference type="Pfam" id="PF00248">
    <property type="entry name" value="Aldo_ket_red"/>
    <property type="match status" value="1"/>
</dbReference>
<sequence>MRYNLLGRTGLFVSEMCLGTMTFGQSGGPYAAASGVMQDDAEAILRRAFDAGINFIDTANVYAGGQSEEIVGRALSSLGIARKDVVLSTKFEHGTGAGPNDGGASRQHILHEVHGSLKRLGTDYIDLYQLHGFDPATPVEETLRTLDDLVRQGLVRYIGVSNWAAWQLATALGDARRLGLERFQSYQGYYSLVGRDVEREIVPLLEAEGLGLMVFSPLAGGYLTGKYRKSDEGRRVTVPFPPVNEARGAPLLDVMDDIAARHHTTLAAISLAWLLHQKVVASVILGLKRLDQLEDNLKAAEVALSEDDLAALNAASALAPEYPSWMMASGEGARRSLMETGRMPEAQWGAK</sequence>
<dbReference type="CDD" id="cd19091">
    <property type="entry name" value="AKR_PsAKR"/>
    <property type="match status" value="1"/>
</dbReference>
<dbReference type="InterPro" id="IPR050523">
    <property type="entry name" value="AKR_Detox_Biosynth"/>
</dbReference>
<name>A0A240UNA1_9GAMM</name>
<dbReference type="GO" id="GO:0016491">
    <property type="term" value="F:oxidoreductase activity"/>
    <property type="evidence" value="ECO:0007669"/>
    <property type="project" value="UniProtKB-KW"/>
</dbReference>
<dbReference type="PANTHER" id="PTHR43364">
    <property type="entry name" value="NADH-SPECIFIC METHYLGLYOXAL REDUCTASE-RELATED"/>
    <property type="match status" value="1"/>
</dbReference>
<proteinExistence type="predicted"/>
<dbReference type="FunFam" id="3.20.20.100:FF:000004">
    <property type="entry name" value="Oxidoreductase, aldo/keto reductase"/>
    <property type="match status" value="1"/>
</dbReference>
<dbReference type="OrthoDB" id="9772407at2"/>
<evidence type="ECO:0000256" key="1">
    <source>
        <dbReference type="ARBA" id="ARBA00023002"/>
    </source>
</evidence>
<keyword evidence="3" id="KW-1185">Reference proteome</keyword>
<organism evidence="2 3">
    <name type="scientific">Kushneria marisflavi</name>
    <dbReference type="NCBI Taxonomy" id="157779"/>
    <lineage>
        <taxon>Bacteria</taxon>
        <taxon>Pseudomonadati</taxon>
        <taxon>Pseudomonadota</taxon>
        <taxon>Gammaproteobacteria</taxon>
        <taxon>Oceanospirillales</taxon>
        <taxon>Halomonadaceae</taxon>
        <taxon>Kushneria</taxon>
    </lineage>
</organism>
<dbReference type="AlphaFoldDB" id="A0A240UNA1"/>
<keyword evidence="1" id="KW-0560">Oxidoreductase</keyword>
<dbReference type="EMBL" id="CP021358">
    <property type="protein sequence ID" value="ART62987.1"/>
    <property type="molecule type" value="Genomic_DNA"/>
</dbReference>
<protein>
    <submittedName>
        <fullName evidence="2">Aldo/keto reductase</fullName>
    </submittedName>
</protein>
<dbReference type="InterPro" id="IPR023210">
    <property type="entry name" value="NADP_OxRdtase_dom"/>
</dbReference>
<dbReference type="KEGG" id="kma:B9H00_07905"/>
<dbReference type="SUPFAM" id="SSF51430">
    <property type="entry name" value="NAD(P)-linked oxidoreductase"/>
    <property type="match status" value="1"/>
</dbReference>
<dbReference type="GO" id="GO:0005829">
    <property type="term" value="C:cytosol"/>
    <property type="evidence" value="ECO:0007669"/>
    <property type="project" value="TreeGrafter"/>
</dbReference>
<dbReference type="RefSeq" id="WP_086900202.1">
    <property type="nucleotide sequence ID" value="NZ_CP021358.1"/>
</dbReference>
<reference evidence="2 3" key="1">
    <citation type="submission" date="2017-05" db="EMBL/GenBank/DDBJ databases">
        <authorList>
            <person name="Song R."/>
            <person name="Chenine A.L."/>
            <person name="Ruprecht R.M."/>
        </authorList>
    </citation>
    <scope>NUCLEOTIDE SEQUENCE [LARGE SCALE GENOMIC DNA]</scope>
    <source>
        <strain evidence="2">SW32</strain>
    </source>
</reference>
<dbReference type="Gene3D" id="3.20.20.100">
    <property type="entry name" value="NADP-dependent oxidoreductase domain"/>
    <property type="match status" value="1"/>
</dbReference>
<dbReference type="PANTHER" id="PTHR43364:SF18">
    <property type="entry name" value="OXIDOREDUCTASE"/>
    <property type="match status" value="1"/>
</dbReference>
<evidence type="ECO:0000313" key="2">
    <source>
        <dbReference type="EMBL" id="ART62987.1"/>
    </source>
</evidence>
<dbReference type="Proteomes" id="UP000194457">
    <property type="component" value="Chromosome"/>
</dbReference>
<accession>A0A240UNA1</accession>
<dbReference type="InterPro" id="IPR036812">
    <property type="entry name" value="NAD(P)_OxRdtase_dom_sf"/>
</dbReference>
<gene>
    <name evidence="2" type="ORF">B9H00_07905</name>
</gene>